<feature type="region of interest" description="Disordered" evidence="1">
    <location>
        <begin position="744"/>
        <end position="763"/>
    </location>
</feature>
<feature type="region of interest" description="Disordered" evidence="1">
    <location>
        <begin position="1047"/>
        <end position="1158"/>
    </location>
</feature>
<feature type="compositionally biased region" description="Basic and acidic residues" evidence="1">
    <location>
        <begin position="1126"/>
        <end position="1137"/>
    </location>
</feature>
<feature type="compositionally biased region" description="Basic and acidic residues" evidence="1">
    <location>
        <begin position="936"/>
        <end position="1003"/>
    </location>
</feature>
<feature type="compositionally biased region" description="Basic and acidic residues" evidence="1">
    <location>
        <begin position="1293"/>
        <end position="1304"/>
    </location>
</feature>
<dbReference type="RefSeq" id="XP_050561184.1">
    <property type="nucleotide sequence ID" value="XM_050705227.1"/>
</dbReference>
<dbReference type="Gene3D" id="2.130.10.10">
    <property type="entry name" value="YVTN repeat-like/Quinoprotein amine dehydrogenase"/>
    <property type="match status" value="1"/>
</dbReference>
<dbReference type="Pfam" id="PF21034">
    <property type="entry name" value="BCAS3_WD40"/>
    <property type="match status" value="1"/>
</dbReference>
<dbReference type="GO" id="GO:0006914">
    <property type="term" value="P:autophagy"/>
    <property type="evidence" value="ECO:0007669"/>
    <property type="project" value="InterPro"/>
</dbReference>
<dbReference type="SUPFAM" id="SSF50978">
    <property type="entry name" value="WD40 repeat-like"/>
    <property type="match status" value="1"/>
</dbReference>
<feature type="compositionally biased region" description="Polar residues" evidence="1">
    <location>
        <begin position="280"/>
        <end position="294"/>
    </location>
</feature>
<proteinExistence type="predicted"/>
<dbReference type="GO" id="GO:0042594">
    <property type="term" value="P:response to starvation"/>
    <property type="evidence" value="ECO:0007669"/>
    <property type="project" value="TreeGrafter"/>
</dbReference>
<dbReference type="PANTHER" id="PTHR13268">
    <property type="entry name" value="BREAST CARCINOMA AMPLIFIED SEQUENCE 3"/>
    <property type="match status" value="1"/>
</dbReference>
<feature type="compositionally biased region" description="Basic and acidic residues" evidence="1">
    <location>
        <begin position="1047"/>
        <end position="1074"/>
    </location>
</feature>
<dbReference type="OrthoDB" id="25778at2759"/>
<dbReference type="InterPro" id="IPR045142">
    <property type="entry name" value="BCAS3-like"/>
</dbReference>
<feature type="region of interest" description="Disordered" evidence="1">
    <location>
        <begin position="1"/>
        <end position="24"/>
    </location>
</feature>
<evidence type="ECO:0000256" key="1">
    <source>
        <dbReference type="SAM" id="MobiDB-lite"/>
    </source>
</evidence>
<feature type="compositionally biased region" description="Basic and acidic residues" evidence="1">
    <location>
        <begin position="1517"/>
        <end position="1537"/>
    </location>
</feature>
<evidence type="ECO:0000259" key="2">
    <source>
        <dbReference type="Pfam" id="PF21034"/>
    </source>
</evidence>
<feature type="compositionally biased region" description="Basic residues" evidence="1">
    <location>
        <begin position="1571"/>
        <end position="1581"/>
    </location>
</feature>
<organism evidence="3 5">
    <name type="scientific">Spodoptera frugiperda</name>
    <name type="common">Fall armyworm</name>
    <dbReference type="NCBI Taxonomy" id="7108"/>
    <lineage>
        <taxon>Eukaryota</taxon>
        <taxon>Metazoa</taxon>
        <taxon>Ecdysozoa</taxon>
        <taxon>Arthropoda</taxon>
        <taxon>Hexapoda</taxon>
        <taxon>Insecta</taxon>
        <taxon>Pterygota</taxon>
        <taxon>Neoptera</taxon>
        <taxon>Endopterygota</taxon>
        <taxon>Lepidoptera</taxon>
        <taxon>Glossata</taxon>
        <taxon>Ditrysia</taxon>
        <taxon>Noctuoidea</taxon>
        <taxon>Noctuidae</taxon>
        <taxon>Amphipyrinae</taxon>
        <taxon>Spodoptera</taxon>
    </lineage>
</organism>
<dbReference type="GO" id="GO:0005737">
    <property type="term" value="C:cytoplasm"/>
    <property type="evidence" value="ECO:0007669"/>
    <property type="project" value="TreeGrafter"/>
</dbReference>
<feature type="region of interest" description="Disordered" evidence="1">
    <location>
        <begin position="1517"/>
        <end position="1581"/>
    </location>
</feature>
<dbReference type="InterPro" id="IPR015943">
    <property type="entry name" value="WD40/YVTN_repeat-like_dom_sf"/>
</dbReference>
<dbReference type="InterPro" id="IPR048382">
    <property type="entry name" value="BCAS3_WD40"/>
</dbReference>
<feature type="region of interest" description="Disordered" evidence="1">
    <location>
        <begin position="275"/>
        <end position="295"/>
    </location>
</feature>
<feature type="region of interest" description="Disordered" evidence="1">
    <location>
        <begin position="1321"/>
        <end position="1356"/>
    </location>
</feature>
<evidence type="ECO:0000313" key="3">
    <source>
        <dbReference type="Proteomes" id="UP000829999"/>
    </source>
</evidence>
<feature type="region of interest" description="Disordered" evidence="1">
    <location>
        <begin position="888"/>
        <end position="1012"/>
    </location>
</feature>
<keyword evidence="3" id="KW-1185">Reference proteome</keyword>
<feature type="compositionally biased region" description="Basic and acidic residues" evidence="1">
    <location>
        <begin position="1087"/>
        <end position="1106"/>
    </location>
</feature>
<dbReference type="InterPro" id="IPR036322">
    <property type="entry name" value="WD40_repeat_dom_sf"/>
</dbReference>
<feature type="compositionally biased region" description="Polar residues" evidence="1">
    <location>
        <begin position="1171"/>
        <end position="1182"/>
    </location>
</feature>
<dbReference type="Proteomes" id="UP000829999">
    <property type="component" value="Chromosome 27"/>
</dbReference>
<name>A0A9R0F3B0_SPOFR</name>
<feature type="region of interest" description="Disordered" evidence="1">
    <location>
        <begin position="1163"/>
        <end position="1182"/>
    </location>
</feature>
<accession>A0A9R0F3B0</accession>
<dbReference type="RefSeq" id="XP_050561183.1">
    <property type="nucleotide sequence ID" value="XM_050705226.1"/>
</dbReference>
<dbReference type="PANTHER" id="PTHR13268:SF0">
    <property type="entry name" value="BCAS3 MICROTUBULE ASSOCIATED CELL MIGRATION FACTOR"/>
    <property type="match status" value="1"/>
</dbReference>
<dbReference type="GeneID" id="118263722"/>
<feature type="region of interest" description="Disordered" evidence="1">
    <location>
        <begin position="1193"/>
        <end position="1305"/>
    </location>
</feature>
<evidence type="ECO:0000313" key="4">
    <source>
        <dbReference type="RefSeq" id="XP_050561183.1"/>
    </source>
</evidence>
<feature type="compositionally biased region" description="Basic and acidic residues" evidence="1">
    <location>
        <begin position="1206"/>
        <end position="1219"/>
    </location>
</feature>
<sequence>MSAESPRHVRSGGPLTVPSQPPSDRSIIDAVSGFINDVTLSSSSSVDPKDVIQWARFETADINEPTPEGDSDSDVSPLLLILGYGAGVQVWLIPPTGEAQEVLSWRQGTVRVLRILPTPQHGDCFASKRPLIALCDSASPGPSFCSLSFISIRGGEQVKSIKFKNPILDVLANKRSVVVSFSERFAVFDAATLEDRMAVTTCYPCPCPLGGSLPINPLALGDRWLAYADKKLNQSKRSSGGCEAEGVTSYTATVLHAAKSLSKGLRGLGESVAHSLAGGRSTSQSPSPPNTDVQQPGVVTILDIEGNEEDDGQDSEETFDPIVAHFIAHSEAIIALKFDASGMLLVTADRRGHDFHVFRINPHPCGSSLASVHHLYILHRGDTTAKVQDIAISCDSRWAAISSLRGTTHVFAISPYGGAVGVRTHTQPRVVNRLSRFHRSAGLPIHGVPGKRATPVGDTMAQGAWFPNPRLPPYPLPTTLSPLAQLRPTANIPTHTITRNSSGRQRLSSLSEDNNAAPLLARARFGPALCPSPSGRAPAPVAALYLMAANGSLLHLLLHPRPLSSIPKEKICDDSAIELEVEAVSQWPLQRPAAAADLLAPLPPSNPLLQPQTCRRCADMCMSEEERWLSQVEIVTHAGPHRRLWMGPQFVFKTYNCTGSNSSLSEAETVEVDTSAARGVARSNPVNMPGVRPVVPVLIDSGSASSLEHSPSDSFRRKSLLAETGRAASVCDVQLREDLAEAMKEDHGAASDSGAPAPAAPAAPAPRCVARAVDPLGTVVQPPPASPPAAWPEPYAASNCDEATFRPVLRAPAPPEARPEDAARPLPLTTTIPVQTVTEPTSAPAPPAAPPRALPTAVVIPAALHDDGIISFNLDKYSIDEEATREMRDARRSARSLAPAERACQAPPDTLPKQRPSGDIQPAAPPTVRRSPTPKSDSDDNSRDKKSSRIRESPRLRDEGSRASRSSEVRERRESTPKVERVAKMEPVQKEFVPKEHVPKESVPKVTGSRESVPKEIVVKESVSKKIASRESVPKELPKDVIAKELVKEKEPVVKEHPLRESDPIASVDTREESSSASVTLKSSSKKKSESRFVKEKDVEVIKTEEQAWDMLLNEPEKPIVPNKPPVEEKPSEEPKPKSKKNRKGKKSQDDTQVKDEDTFVEIHTIEDKPQPSSGDLVSISTPYEDIEPMSFLAKAKKSRSTKSVTPERRHDFDPRDIWALDDSETSSLPKIKNVDDDVKDEWSEPISKAKSRDSGTAIPTADSLKVEGTEQSASPLKESAPTKKTKSPSPYAERKSTEKRYETDVTDVYVIDTMKEDFPEIQITKASKARKKSPQPEKVTQEDRPIKSWSSIAASKNEKVSEERVETEKKEERVLKVKDMNVEAGSSDQVSLQEKLIELCKRPDIMVAQCDAPAELNFVEEHHSVLDLPPLEPLDFGLDDFKLEVMRDSLLEMNEGAISSPICKINIDNILSTIKETTNKTIESSAFNLIDLEKVPSKKEKGFSVVENDKITTQEVKIDEDKSDDKDVGVMEKSSDDDVSSPLASLDSDKEDKKSTGASNVTMPSTKQSSKSKKSRKKKK</sequence>
<evidence type="ECO:0000313" key="5">
    <source>
        <dbReference type="RefSeq" id="XP_050561184.1"/>
    </source>
</evidence>
<protein>
    <submittedName>
        <fullName evidence="4 5">Titin-like</fullName>
    </submittedName>
</protein>
<feature type="compositionally biased region" description="Basic and acidic residues" evidence="1">
    <location>
        <begin position="1233"/>
        <end position="1243"/>
    </location>
</feature>
<feature type="domain" description="BCAS3 WD40" evidence="2">
    <location>
        <begin position="52"/>
        <end position="443"/>
    </location>
</feature>
<feature type="compositionally biased region" description="Basic and acidic residues" evidence="1">
    <location>
        <begin position="1147"/>
        <end position="1158"/>
    </location>
</feature>
<gene>
    <name evidence="4 5" type="primary">LOC118263722</name>
</gene>
<reference evidence="4 5" key="1">
    <citation type="submission" date="2025-04" db="UniProtKB">
        <authorList>
            <consortium name="RefSeq"/>
        </authorList>
    </citation>
    <scope>IDENTIFICATION</scope>
    <source>
        <tissue evidence="4 5">Whole larval tissue</tissue>
    </source>
</reference>